<dbReference type="Pfam" id="PF03732">
    <property type="entry name" value="Retrotrans_gag"/>
    <property type="match status" value="1"/>
</dbReference>
<dbReference type="EMBL" id="JACGWJ010000011">
    <property type="protein sequence ID" value="KAL0387181.1"/>
    <property type="molecule type" value="Genomic_DNA"/>
</dbReference>
<comment type="caution">
    <text evidence="3">The sequence shown here is derived from an EMBL/GenBank/DDBJ whole genome shotgun (WGS) entry which is preliminary data.</text>
</comment>
<name>A0AAW2S614_SESRA</name>
<reference evidence="3" key="1">
    <citation type="submission" date="2020-06" db="EMBL/GenBank/DDBJ databases">
        <authorList>
            <person name="Li T."/>
            <person name="Hu X."/>
            <person name="Zhang T."/>
            <person name="Song X."/>
            <person name="Zhang H."/>
            <person name="Dai N."/>
            <person name="Sheng W."/>
            <person name="Hou X."/>
            <person name="Wei L."/>
        </authorList>
    </citation>
    <scope>NUCLEOTIDE SEQUENCE</scope>
    <source>
        <strain evidence="3">G02</strain>
        <tissue evidence="3">Leaf</tissue>
    </source>
</reference>
<evidence type="ECO:0000256" key="1">
    <source>
        <dbReference type="SAM" id="MobiDB-lite"/>
    </source>
</evidence>
<feature type="region of interest" description="Disordered" evidence="1">
    <location>
        <begin position="162"/>
        <end position="182"/>
    </location>
</feature>
<feature type="domain" description="Retrotransposon gag" evidence="2">
    <location>
        <begin position="96"/>
        <end position="158"/>
    </location>
</feature>
<evidence type="ECO:0000259" key="2">
    <source>
        <dbReference type="Pfam" id="PF03732"/>
    </source>
</evidence>
<evidence type="ECO:0000313" key="3">
    <source>
        <dbReference type="EMBL" id="KAL0387181.1"/>
    </source>
</evidence>
<proteinExistence type="predicted"/>
<dbReference type="InterPro" id="IPR005162">
    <property type="entry name" value="Retrotrans_gag_dom"/>
</dbReference>
<reference evidence="3" key="2">
    <citation type="journal article" date="2024" name="Plant">
        <title>Genomic evolution and insights into agronomic trait innovations of Sesamum species.</title>
        <authorList>
            <person name="Miao H."/>
            <person name="Wang L."/>
            <person name="Qu L."/>
            <person name="Liu H."/>
            <person name="Sun Y."/>
            <person name="Le M."/>
            <person name="Wang Q."/>
            <person name="Wei S."/>
            <person name="Zheng Y."/>
            <person name="Lin W."/>
            <person name="Duan Y."/>
            <person name="Cao H."/>
            <person name="Xiong S."/>
            <person name="Wang X."/>
            <person name="Wei L."/>
            <person name="Li C."/>
            <person name="Ma Q."/>
            <person name="Ju M."/>
            <person name="Zhao R."/>
            <person name="Li G."/>
            <person name="Mu C."/>
            <person name="Tian Q."/>
            <person name="Mei H."/>
            <person name="Zhang T."/>
            <person name="Gao T."/>
            <person name="Zhang H."/>
        </authorList>
    </citation>
    <scope>NUCLEOTIDE SEQUENCE</scope>
    <source>
        <strain evidence="3">G02</strain>
    </source>
</reference>
<protein>
    <recommendedName>
        <fullName evidence="2">Retrotransposon gag domain-containing protein</fullName>
    </recommendedName>
</protein>
<accession>A0AAW2S614</accession>
<sequence length="234" mass="27071">MADQSGISNQWEAMEARLRQIEELVGKPEQPPTIGLIQQILALQEAFENLKMRVKEELPQFVEKGLVSVSDEISCLTDVVDFKLETLRAVLDDAKANYERIETWEVLKKELKDQFLPCNTSWIAREFLRNLKHTGTVCEFVKEFRSLMLDVRADRLDDFKVANDPKQRNGDSGEGKEEFGKKFKKKEKAKKVVIETSKPRTVERSRVDCFICGNLEHRARDWPERGKLNAIMVE</sequence>
<feature type="compositionally biased region" description="Basic and acidic residues" evidence="1">
    <location>
        <begin position="162"/>
        <end position="181"/>
    </location>
</feature>
<gene>
    <name evidence="3" type="ORF">Sradi_2599900</name>
</gene>
<dbReference type="AlphaFoldDB" id="A0AAW2S614"/>
<organism evidence="3">
    <name type="scientific">Sesamum radiatum</name>
    <name type="common">Black benniseed</name>
    <dbReference type="NCBI Taxonomy" id="300843"/>
    <lineage>
        <taxon>Eukaryota</taxon>
        <taxon>Viridiplantae</taxon>
        <taxon>Streptophyta</taxon>
        <taxon>Embryophyta</taxon>
        <taxon>Tracheophyta</taxon>
        <taxon>Spermatophyta</taxon>
        <taxon>Magnoliopsida</taxon>
        <taxon>eudicotyledons</taxon>
        <taxon>Gunneridae</taxon>
        <taxon>Pentapetalae</taxon>
        <taxon>asterids</taxon>
        <taxon>lamiids</taxon>
        <taxon>Lamiales</taxon>
        <taxon>Pedaliaceae</taxon>
        <taxon>Sesamum</taxon>
    </lineage>
</organism>